<evidence type="ECO:0000313" key="2">
    <source>
        <dbReference type="EMBL" id="KAF0774039.1"/>
    </source>
</evidence>
<feature type="non-terminal residue" evidence="2">
    <location>
        <position position="1"/>
    </location>
</feature>
<keyword evidence="3" id="KW-1185">Reference proteome</keyword>
<feature type="transmembrane region" description="Helical" evidence="1">
    <location>
        <begin position="144"/>
        <end position="164"/>
    </location>
</feature>
<gene>
    <name evidence="2" type="ORF">FWK35_00000676</name>
</gene>
<protein>
    <submittedName>
        <fullName evidence="2">Uncharacterized protein</fullName>
    </submittedName>
</protein>
<keyword evidence="1" id="KW-0812">Transmembrane</keyword>
<sequence length="216" mass="25403">SIEIYPYRILSGAMNVLILQCCVFFFLLYTRKCRNNASISSYGGGSRWQKESSWCIKQFSKAPGKTKKKIRKNRNFYVKPVFDQIDFFNGCNFKTNHCKYLKFSPNLYVSVIYIHSKFYEICRKRKNLQRCATQIFFMRTTASIFFLLCFLYAAILLSLVVGGVRMRLVKAYSGQFCGCKNIHTEEPKTILEKLKITTRYFPSTYQIWTILFNDIL</sequence>
<comment type="caution">
    <text evidence="2">The sequence shown here is derived from an EMBL/GenBank/DDBJ whole genome shotgun (WGS) entry which is preliminary data.</text>
</comment>
<dbReference type="EMBL" id="VUJU01000013">
    <property type="protein sequence ID" value="KAF0774039.1"/>
    <property type="molecule type" value="Genomic_DNA"/>
</dbReference>
<dbReference type="Proteomes" id="UP000478052">
    <property type="component" value="Unassembled WGS sequence"/>
</dbReference>
<proteinExistence type="predicted"/>
<evidence type="ECO:0000256" key="1">
    <source>
        <dbReference type="SAM" id="Phobius"/>
    </source>
</evidence>
<keyword evidence="1" id="KW-0472">Membrane</keyword>
<accession>A0A6G0ZSP8</accession>
<reference evidence="2 3" key="1">
    <citation type="submission" date="2019-08" db="EMBL/GenBank/DDBJ databases">
        <title>Whole genome of Aphis craccivora.</title>
        <authorList>
            <person name="Voronova N.V."/>
            <person name="Shulinski R.S."/>
            <person name="Bandarenka Y.V."/>
            <person name="Zhorov D.G."/>
            <person name="Warner D."/>
        </authorList>
    </citation>
    <scope>NUCLEOTIDE SEQUENCE [LARGE SCALE GENOMIC DNA]</scope>
    <source>
        <strain evidence="2">180601</strain>
        <tissue evidence="2">Whole Body</tissue>
    </source>
</reference>
<dbReference type="AlphaFoldDB" id="A0A6G0ZSP8"/>
<name>A0A6G0ZSP8_APHCR</name>
<feature type="transmembrane region" description="Helical" evidence="1">
    <location>
        <begin position="6"/>
        <end position="29"/>
    </location>
</feature>
<organism evidence="2 3">
    <name type="scientific">Aphis craccivora</name>
    <name type="common">Cowpea aphid</name>
    <dbReference type="NCBI Taxonomy" id="307492"/>
    <lineage>
        <taxon>Eukaryota</taxon>
        <taxon>Metazoa</taxon>
        <taxon>Ecdysozoa</taxon>
        <taxon>Arthropoda</taxon>
        <taxon>Hexapoda</taxon>
        <taxon>Insecta</taxon>
        <taxon>Pterygota</taxon>
        <taxon>Neoptera</taxon>
        <taxon>Paraneoptera</taxon>
        <taxon>Hemiptera</taxon>
        <taxon>Sternorrhyncha</taxon>
        <taxon>Aphidomorpha</taxon>
        <taxon>Aphidoidea</taxon>
        <taxon>Aphididae</taxon>
        <taxon>Aphidini</taxon>
        <taxon>Aphis</taxon>
        <taxon>Aphis</taxon>
    </lineage>
</organism>
<keyword evidence="1" id="KW-1133">Transmembrane helix</keyword>
<evidence type="ECO:0000313" key="3">
    <source>
        <dbReference type="Proteomes" id="UP000478052"/>
    </source>
</evidence>